<organism evidence="3 4">
    <name type="scientific">Steinernema carpocapsae</name>
    <name type="common">Entomopathogenic nematode</name>
    <dbReference type="NCBI Taxonomy" id="34508"/>
    <lineage>
        <taxon>Eukaryota</taxon>
        <taxon>Metazoa</taxon>
        <taxon>Ecdysozoa</taxon>
        <taxon>Nematoda</taxon>
        <taxon>Chromadorea</taxon>
        <taxon>Rhabditida</taxon>
        <taxon>Tylenchina</taxon>
        <taxon>Panagrolaimomorpha</taxon>
        <taxon>Strongyloidoidea</taxon>
        <taxon>Steinernematidae</taxon>
        <taxon>Steinernema</taxon>
    </lineage>
</organism>
<name>A0A4U5MHD4_STECR</name>
<dbReference type="Pfam" id="PF00646">
    <property type="entry name" value="F-box"/>
    <property type="match status" value="1"/>
</dbReference>
<dbReference type="AlphaFoldDB" id="A0A4U5MHD4"/>
<feature type="region of interest" description="Disordered" evidence="1">
    <location>
        <begin position="419"/>
        <end position="502"/>
    </location>
</feature>
<evidence type="ECO:0000313" key="3">
    <source>
        <dbReference type="EMBL" id="TKR68709.1"/>
    </source>
</evidence>
<reference evidence="3 4" key="1">
    <citation type="journal article" date="2015" name="Genome Biol.">
        <title>Comparative genomics of Steinernema reveals deeply conserved gene regulatory networks.</title>
        <authorList>
            <person name="Dillman A.R."/>
            <person name="Macchietto M."/>
            <person name="Porter C.F."/>
            <person name="Rogers A."/>
            <person name="Williams B."/>
            <person name="Antoshechkin I."/>
            <person name="Lee M.M."/>
            <person name="Goodwin Z."/>
            <person name="Lu X."/>
            <person name="Lewis E.E."/>
            <person name="Goodrich-Blair H."/>
            <person name="Stock S.P."/>
            <person name="Adams B.J."/>
            <person name="Sternberg P.W."/>
            <person name="Mortazavi A."/>
        </authorList>
    </citation>
    <scope>NUCLEOTIDE SEQUENCE [LARGE SCALE GENOMIC DNA]</scope>
    <source>
        <strain evidence="3 4">ALL</strain>
    </source>
</reference>
<accession>A0A4U5MHD4</accession>
<evidence type="ECO:0000259" key="2">
    <source>
        <dbReference type="PROSITE" id="PS50181"/>
    </source>
</evidence>
<dbReference type="InterPro" id="IPR001810">
    <property type="entry name" value="F-box_dom"/>
</dbReference>
<dbReference type="PROSITE" id="PS50181">
    <property type="entry name" value="FBOX"/>
    <property type="match status" value="1"/>
</dbReference>
<comment type="caution">
    <text evidence="3">The sequence shown here is derived from an EMBL/GenBank/DDBJ whole genome shotgun (WGS) entry which is preliminary data.</text>
</comment>
<feature type="compositionally biased region" description="Acidic residues" evidence="1">
    <location>
        <begin position="459"/>
        <end position="501"/>
    </location>
</feature>
<protein>
    <recommendedName>
        <fullName evidence="2">F-box domain-containing protein</fullName>
    </recommendedName>
</protein>
<gene>
    <name evidence="3" type="ORF">L596_030951</name>
</gene>
<keyword evidence="4" id="KW-1185">Reference proteome</keyword>
<reference evidence="3 4" key="2">
    <citation type="journal article" date="2019" name="G3 (Bethesda)">
        <title>Hybrid Assembly of the Genome of the Entomopathogenic Nematode Steinernema carpocapsae Identifies the X-Chromosome.</title>
        <authorList>
            <person name="Serra L."/>
            <person name="Macchietto M."/>
            <person name="Macias-Munoz A."/>
            <person name="McGill C.J."/>
            <person name="Rodriguez I.M."/>
            <person name="Rodriguez B."/>
            <person name="Murad R."/>
            <person name="Mortazavi A."/>
        </authorList>
    </citation>
    <scope>NUCLEOTIDE SEQUENCE [LARGE SCALE GENOMIC DNA]</scope>
    <source>
        <strain evidence="3 4">ALL</strain>
    </source>
</reference>
<evidence type="ECO:0000313" key="4">
    <source>
        <dbReference type="Proteomes" id="UP000298663"/>
    </source>
</evidence>
<evidence type="ECO:0000256" key="1">
    <source>
        <dbReference type="SAM" id="MobiDB-lite"/>
    </source>
</evidence>
<feature type="compositionally biased region" description="Acidic residues" evidence="1">
    <location>
        <begin position="419"/>
        <end position="440"/>
    </location>
</feature>
<proteinExistence type="predicted"/>
<dbReference type="Proteomes" id="UP000298663">
    <property type="component" value="Unassembled WGS sequence"/>
</dbReference>
<feature type="domain" description="F-box" evidence="2">
    <location>
        <begin position="153"/>
        <end position="199"/>
    </location>
</feature>
<dbReference type="EMBL" id="AZBU02000008">
    <property type="protein sequence ID" value="TKR68709.1"/>
    <property type="molecule type" value="Genomic_DNA"/>
</dbReference>
<sequence length="535" mass="61716">MSVLKFSREDVKNIDSGTERSHPTKYKPSFVAFRRLRAAVQRCWLSSWRILRDLKYIAMVQTFDDDETFRDRNRENLHEGLLTLSECEVRQRLHHDESTDDAPRAGQAPLCARGEAEGHDAWPGTLMGCLGAISSCWGFLKLLKRGSQNEVAQATLDSLSDKVLLQILESLDRETLLEVRKISERFKALADKTLIKLQLVLVEIEMKSDVDKIYDSYEEFGKTRSQEDGELVEFIPEFVVVESLVLGTADDGRIGDAAKLLESNLTKDLYYAEVMLQGSKLSKNSLKLLEALKTKPLEHLEFEWSVFKEDTPKDDSSYLSAVLELFKAVKQSEESYVCISGPFSLAEVFTCLSQVGYAKIYVDDRRVKRGGLQAIEGFIKELKGCPRCVEWEIYIDDYYEEEWPLVVGFLRGAYEFEDYKEEEDEDEDEDEEEVQDEAEELEIKPRAKEEDWDQIGYEEYQEEGYEGSYEEGSEEDYDEGDEDDYEEDYEEDEKFQEEDAGEFQVDVEKGNETWTIFVGFYSSDHLLMISCAPKE</sequence>